<keyword evidence="3" id="KW-1185">Reference proteome</keyword>
<evidence type="ECO:0000313" key="3">
    <source>
        <dbReference type="Proteomes" id="UP000224080"/>
    </source>
</evidence>
<sequence length="57" mass="5980">MKTFYALALLIAAAVVNASPVAQPAKLVAKAANDAEVAGHSRYATYVVPAAEDEEQY</sequence>
<evidence type="ECO:0000256" key="1">
    <source>
        <dbReference type="SAM" id="SignalP"/>
    </source>
</evidence>
<feature type="chain" id="PRO_5012405879" evidence="1">
    <location>
        <begin position="19"/>
        <end position="57"/>
    </location>
</feature>
<name>A0A2B7XDZ5_9EURO</name>
<evidence type="ECO:0000313" key="2">
    <source>
        <dbReference type="EMBL" id="PGH07165.1"/>
    </source>
</evidence>
<dbReference type="OrthoDB" id="4185171at2759"/>
<protein>
    <submittedName>
        <fullName evidence="2">Uncharacterized protein</fullName>
    </submittedName>
</protein>
<dbReference type="EMBL" id="PDNC01000016">
    <property type="protein sequence ID" value="PGH07165.1"/>
    <property type="molecule type" value="Genomic_DNA"/>
</dbReference>
<feature type="signal peptide" evidence="1">
    <location>
        <begin position="1"/>
        <end position="18"/>
    </location>
</feature>
<proteinExistence type="predicted"/>
<comment type="caution">
    <text evidence="2">The sequence shown here is derived from an EMBL/GenBank/DDBJ whole genome shotgun (WGS) entry which is preliminary data.</text>
</comment>
<organism evidence="2 3">
    <name type="scientific">Blastomyces parvus</name>
    <dbReference type="NCBI Taxonomy" id="2060905"/>
    <lineage>
        <taxon>Eukaryota</taxon>
        <taxon>Fungi</taxon>
        <taxon>Dikarya</taxon>
        <taxon>Ascomycota</taxon>
        <taxon>Pezizomycotina</taxon>
        <taxon>Eurotiomycetes</taxon>
        <taxon>Eurotiomycetidae</taxon>
        <taxon>Onygenales</taxon>
        <taxon>Ajellomycetaceae</taxon>
        <taxon>Blastomyces</taxon>
    </lineage>
</organism>
<accession>A0A2B7XDZ5</accession>
<dbReference type="AlphaFoldDB" id="A0A2B7XDZ5"/>
<keyword evidence="1" id="KW-0732">Signal</keyword>
<gene>
    <name evidence="2" type="ORF">GX51_01952</name>
</gene>
<reference evidence="2 3" key="1">
    <citation type="submission" date="2017-10" db="EMBL/GenBank/DDBJ databases">
        <title>Comparative genomics in systemic dimorphic fungi from Ajellomycetaceae.</title>
        <authorList>
            <person name="Munoz J.F."/>
            <person name="Mcewen J.G."/>
            <person name="Clay O.K."/>
            <person name="Cuomo C.A."/>
        </authorList>
    </citation>
    <scope>NUCLEOTIDE SEQUENCE [LARGE SCALE GENOMIC DNA]</scope>
    <source>
        <strain evidence="2 3">UAMH130</strain>
    </source>
</reference>
<dbReference type="Proteomes" id="UP000224080">
    <property type="component" value="Unassembled WGS sequence"/>
</dbReference>